<dbReference type="AlphaFoldDB" id="A0AAN6XN71"/>
<sequence length="757" mass="85534">MSSNFISHRPRITGGSAHASGSRYHTPPGIEGTAVARWIFEQRLNAENAADINRNNNGHTRQQSPIIVISDDDDDNDNQPPQRSLAPSLRSVQTSGTAMKRKILDDEDAESSITVRRPLPSSVVSLRGTSSQARQQNSEVIDLTLSDDDDEDGSSFRPPKRHRNNRWQDKNVPDMSDGVRDELRNEIHGLLGERVTPPFRPPPPVVPIPEVEMDIDEEEEEEVVVEPTPEPVEPKDYFSSLPGEIRNKIYRLLLVSPKPIPVKDLWQEVIVRTSTRRTRGTAATTRTARNRRARVPAMGEEPEPSFSLDPRILRASKLTFQEGAAILYGENTFHYLLRDPGAATISIPGSRRNKRGGNQNTGNRINLKEYGGLIRHVGIELDSNRTGPEYERLMTAALKKLVRTDYEAMGIGYPHDPVIKEIYGPMDVPFHLRTLTVTVSPLFEQVARAVNVADGDGDGPGQGGGVSVMVREPRTLSVVRFFSKNSGVSKALREIKVDFLRVNVHVNSHLAGKASLGDAEGNNEEDSSDSDGEEQEEDEEQVDGNGNKLPKPKQWHLEMTLDLRWVKKHMDKLRKDEPLGDFWENDAIVKAARVKKGSDAERNLMSLRKLLEDACELPELMLKRGKVDGLWQTAVKAETKRLEEKKRKELEFEPDAYDTIDPLRPDVVELKRRLRRRKRDDDDDDEEEEPGSEDDRSEDDSDEEDESDSDEEDDNDDDESDDEEEEIEQDKLPRSRRLKSLVISIDKVGNEWKCFRI</sequence>
<feature type="compositionally biased region" description="Acidic residues" evidence="1">
    <location>
        <begin position="521"/>
        <end position="542"/>
    </location>
</feature>
<gene>
    <name evidence="2" type="ORF">QBC40DRAFT_315406</name>
</gene>
<organism evidence="2 3">
    <name type="scientific">Triangularia verruculosa</name>
    <dbReference type="NCBI Taxonomy" id="2587418"/>
    <lineage>
        <taxon>Eukaryota</taxon>
        <taxon>Fungi</taxon>
        <taxon>Dikarya</taxon>
        <taxon>Ascomycota</taxon>
        <taxon>Pezizomycotina</taxon>
        <taxon>Sordariomycetes</taxon>
        <taxon>Sordariomycetidae</taxon>
        <taxon>Sordariales</taxon>
        <taxon>Podosporaceae</taxon>
        <taxon>Triangularia</taxon>
    </lineage>
</organism>
<protein>
    <submittedName>
        <fullName evidence="2">Uncharacterized protein</fullName>
    </submittedName>
</protein>
<dbReference type="Proteomes" id="UP001303160">
    <property type="component" value="Unassembled WGS sequence"/>
</dbReference>
<keyword evidence="3" id="KW-1185">Reference proteome</keyword>
<reference evidence="2" key="1">
    <citation type="journal article" date="2023" name="Mol. Phylogenet. Evol.">
        <title>Genome-scale phylogeny and comparative genomics of the fungal order Sordariales.</title>
        <authorList>
            <person name="Hensen N."/>
            <person name="Bonometti L."/>
            <person name="Westerberg I."/>
            <person name="Brannstrom I.O."/>
            <person name="Guillou S."/>
            <person name="Cros-Aarteil S."/>
            <person name="Calhoun S."/>
            <person name="Haridas S."/>
            <person name="Kuo A."/>
            <person name="Mondo S."/>
            <person name="Pangilinan J."/>
            <person name="Riley R."/>
            <person name="LaButti K."/>
            <person name="Andreopoulos B."/>
            <person name="Lipzen A."/>
            <person name="Chen C."/>
            <person name="Yan M."/>
            <person name="Daum C."/>
            <person name="Ng V."/>
            <person name="Clum A."/>
            <person name="Steindorff A."/>
            <person name="Ohm R.A."/>
            <person name="Martin F."/>
            <person name="Silar P."/>
            <person name="Natvig D.O."/>
            <person name="Lalanne C."/>
            <person name="Gautier V."/>
            <person name="Ament-Velasquez S.L."/>
            <person name="Kruys A."/>
            <person name="Hutchinson M.I."/>
            <person name="Powell A.J."/>
            <person name="Barry K."/>
            <person name="Miller A.N."/>
            <person name="Grigoriev I.V."/>
            <person name="Debuchy R."/>
            <person name="Gladieux P."/>
            <person name="Hiltunen Thoren M."/>
            <person name="Johannesson H."/>
        </authorList>
    </citation>
    <scope>NUCLEOTIDE SEQUENCE</scope>
    <source>
        <strain evidence="2">CBS 315.58</strain>
    </source>
</reference>
<feature type="compositionally biased region" description="Basic and acidic residues" evidence="1">
    <location>
        <begin position="166"/>
        <end position="178"/>
    </location>
</feature>
<feature type="compositionally biased region" description="Acidic residues" evidence="1">
    <location>
        <begin position="681"/>
        <end position="728"/>
    </location>
</feature>
<feature type="region of interest" description="Disordered" evidence="1">
    <location>
        <begin position="513"/>
        <end position="553"/>
    </location>
</feature>
<feature type="region of interest" description="Disordered" evidence="1">
    <location>
        <begin position="69"/>
        <end position="178"/>
    </location>
</feature>
<comment type="caution">
    <text evidence="2">The sequence shown here is derived from an EMBL/GenBank/DDBJ whole genome shotgun (WGS) entry which is preliminary data.</text>
</comment>
<evidence type="ECO:0000313" key="2">
    <source>
        <dbReference type="EMBL" id="KAK4203734.1"/>
    </source>
</evidence>
<name>A0AAN6XN71_9PEZI</name>
<feature type="compositionally biased region" description="Polar residues" evidence="1">
    <location>
        <begin position="122"/>
        <end position="139"/>
    </location>
</feature>
<feature type="region of interest" description="Disordered" evidence="1">
    <location>
        <begin position="674"/>
        <end position="738"/>
    </location>
</feature>
<dbReference type="EMBL" id="MU863887">
    <property type="protein sequence ID" value="KAK4203734.1"/>
    <property type="molecule type" value="Genomic_DNA"/>
</dbReference>
<feature type="region of interest" description="Disordered" evidence="1">
    <location>
        <begin position="1"/>
        <end position="28"/>
    </location>
</feature>
<reference evidence="2" key="2">
    <citation type="submission" date="2023-05" db="EMBL/GenBank/DDBJ databases">
        <authorList>
            <consortium name="Lawrence Berkeley National Laboratory"/>
            <person name="Steindorff A."/>
            <person name="Hensen N."/>
            <person name="Bonometti L."/>
            <person name="Westerberg I."/>
            <person name="Brannstrom I.O."/>
            <person name="Guillou S."/>
            <person name="Cros-Aarteil S."/>
            <person name="Calhoun S."/>
            <person name="Haridas S."/>
            <person name="Kuo A."/>
            <person name="Mondo S."/>
            <person name="Pangilinan J."/>
            <person name="Riley R."/>
            <person name="Labutti K."/>
            <person name="Andreopoulos B."/>
            <person name="Lipzen A."/>
            <person name="Chen C."/>
            <person name="Yanf M."/>
            <person name="Daum C."/>
            <person name="Ng V."/>
            <person name="Clum A."/>
            <person name="Ohm R."/>
            <person name="Martin F."/>
            <person name="Silar P."/>
            <person name="Natvig D."/>
            <person name="Lalanne C."/>
            <person name="Gautier V."/>
            <person name="Ament-Velasquez S.L."/>
            <person name="Kruys A."/>
            <person name="Hutchinson M.I."/>
            <person name="Powell A.J."/>
            <person name="Barry K."/>
            <person name="Miller A.N."/>
            <person name="Grigoriev I.V."/>
            <person name="Debuchy R."/>
            <person name="Gladieux P."/>
            <person name="Thoren M.H."/>
            <person name="Johannesson H."/>
        </authorList>
    </citation>
    <scope>NUCLEOTIDE SEQUENCE</scope>
    <source>
        <strain evidence="2">CBS 315.58</strain>
    </source>
</reference>
<accession>A0AAN6XN71</accession>
<evidence type="ECO:0000313" key="3">
    <source>
        <dbReference type="Proteomes" id="UP001303160"/>
    </source>
</evidence>
<proteinExistence type="predicted"/>
<evidence type="ECO:0000256" key="1">
    <source>
        <dbReference type="SAM" id="MobiDB-lite"/>
    </source>
</evidence>